<proteinExistence type="predicted"/>
<organism evidence="2 3">
    <name type="scientific">Calocera viscosa (strain TUFC12733)</name>
    <dbReference type="NCBI Taxonomy" id="1330018"/>
    <lineage>
        <taxon>Eukaryota</taxon>
        <taxon>Fungi</taxon>
        <taxon>Dikarya</taxon>
        <taxon>Basidiomycota</taxon>
        <taxon>Agaricomycotina</taxon>
        <taxon>Dacrymycetes</taxon>
        <taxon>Dacrymycetales</taxon>
        <taxon>Dacrymycetaceae</taxon>
        <taxon>Calocera</taxon>
    </lineage>
</organism>
<dbReference type="Gene3D" id="1.25.40.10">
    <property type="entry name" value="Tetratricopeptide repeat domain"/>
    <property type="match status" value="1"/>
</dbReference>
<dbReference type="Proteomes" id="UP000076738">
    <property type="component" value="Unassembled WGS sequence"/>
</dbReference>
<sequence length="428" mass="47969">MPEKALETIVLLAASETTEDDLILALLSHAPIPAREAALRLVLTFPKLGRRRHEDSFNFRPSTERLLRIAWNNGGSDRVDYGGVLLSQILVHAPETREEALWIADKMILLGAAEAHTAKAWWYLQTWKSSRDAEEKATLADQLEQTLLEGMNRRQPRASRLLGDLLWKSSVLERDRARAKACWLQGAEWPDGLWNWSEVSTRLADRLMPRSVHTPWENRPEADAATSLKYNLATALLRESSCRLGLFYYLRPNMDREEHIRIWTVEPDDMVASEYFTAACKRGNANARRFLAEMLIWNLAVVPEGAEELLGRHSDTPADVDEMGESDECADEALPAGAIHPLAATRGQTCTKPDEQEATLGPSSERREQLMLAKQLVRRSPHFRFAGGLLALCARLLTEVEAGGAGLPTESDADLVDPPGWKSSHQQR</sequence>
<gene>
    <name evidence="2" type="ORF">CALVIDRAFT_564073</name>
</gene>
<evidence type="ECO:0000256" key="1">
    <source>
        <dbReference type="SAM" id="MobiDB-lite"/>
    </source>
</evidence>
<dbReference type="EMBL" id="KV417285">
    <property type="protein sequence ID" value="KZO96191.1"/>
    <property type="molecule type" value="Genomic_DNA"/>
</dbReference>
<name>A0A167LZH2_CALVF</name>
<dbReference type="AlphaFoldDB" id="A0A167LZH2"/>
<protein>
    <submittedName>
        <fullName evidence="2">Uncharacterized protein</fullName>
    </submittedName>
</protein>
<accession>A0A167LZH2</accession>
<evidence type="ECO:0000313" key="3">
    <source>
        <dbReference type="Proteomes" id="UP000076738"/>
    </source>
</evidence>
<keyword evidence="3" id="KW-1185">Reference proteome</keyword>
<evidence type="ECO:0000313" key="2">
    <source>
        <dbReference type="EMBL" id="KZO96191.1"/>
    </source>
</evidence>
<dbReference type="InterPro" id="IPR011990">
    <property type="entry name" value="TPR-like_helical_dom_sf"/>
</dbReference>
<feature type="region of interest" description="Disordered" evidence="1">
    <location>
        <begin position="404"/>
        <end position="428"/>
    </location>
</feature>
<feature type="region of interest" description="Disordered" evidence="1">
    <location>
        <begin position="345"/>
        <end position="365"/>
    </location>
</feature>
<reference evidence="2 3" key="1">
    <citation type="journal article" date="2016" name="Mol. Biol. Evol.">
        <title>Comparative Genomics of Early-Diverging Mushroom-Forming Fungi Provides Insights into the Origins of Lignocellulose Decay Capabilities.</title>
        <authorList>
            <person name="Nagy L.G."/>
            <person name="Riley R."/>
            <person name="Tritt A."/>
            <person name="Adam C."/>
            <person name="Daum C."/>
            <person name="Floudas D."/>
            <person name="Sun H."/>
            <person name="Yadav J.S."/>
            <person name="Pangilinan J."/>
            <person name="Larsson K.H."/>
            <person name="Matsuura K."/>
            <person name="Barry K."/>
            <person name="Labutti K."/>
            <person name="Kuo R."/>
            <person name="Ohm R.A."/>
            <person name="Bhattacharya S.S."/>
            <person name="Shirouzu T."/>
            <person name="Yoshinaga Y."/>
            <person name="Martin F.M."/>
            <person name="Grigoriev I.V."/>
            <person name="Hibbett D.S."/>
        </authorList>
    </citation>
    <scope>NUCLEOTIDE SEQUENCE [LARGE SCALE GENOMIC DNA]</scope>
    <source>
        <strain evidence="2 3">TUFC12733</strain>
    </source>
</reference>